<dbReference type="EMBL" id="KV441549">
    <property type="protein sequence ID" value="OAG09999.1"/>
    <property type="molecule type" value="Genomic_DNA"/>
</dbReference>
<evidence type="ECO:0000313" key="3">
    <source>
        <dbReference type="Proteomes" id="UP000077069"/>
    </source>
</evidence>
<proteinExistence type="predicted"/>
<evidence type="ECO:0000256" key="1">
    <source>
        <dbReference type="SAM" id="MobiDB-lite"/>
    </source>
</evidence>
<gene>
    <name evidence="2" type="ORF">CC84DRAFT_1255911</name>
</gene>
<feature type="region of interest" description="Disordered" evidence="1">
    <location>
        <begin position="110"/>
        <end position="141"/>
    </location>
</feature>
<dbReference type="AlphaFoldDB" id="A0A177CTC2"/>
<feature type="compositionally biased region" description="Polar residues" evidence="1">
    <location>
        <begin position="574"/>
        <end position="583"/>
    </location>
</feature>
<accession>A0A177CTC2</accession>
<feature type="compositionally biased region" description="Basic residues" evidence="1">
    <location>
        <begin position="282"/>
        <end position="295"/>
    </location>
</feature>
<sequence>MEQLTLLNAVRDETLSNDKAILELYERRDHYAACDLSQEHHAEIAHLFEVAVLDMQKAVAAHEPVVKVLKKVLLDLGSLLMAEKGASRVKSKFRASPKVGVATGEIQQEVEHESSARSSANMSQTQKSAITSRLRDPAVPSAEAKKIEPVSLLSRSLTASKAVDTAVITTVKHTEGKRDASKHTKALRLEQIQATLKARNPEWSQEKIQKTASDHLVLILSKQRANAEKTALSQVDGQGSDDARRLPPSRSMSPSDPFSSMRFARPSTNTKRAPRSPPKAPAPHRRKTPLKKKISVHKEGGKNYKSKEFVVDSDESGTKMKGSNTSAPPDVGVVDPSEGLAGFENLDKNGNYVKKPPARFVLVNGKPRIALVVKLKVSPEKLLNTLYGKKVKAERKQLGLNPSTNDSRTRQSRVESLPSTSDTPSTGGGFNASPFAPQPTTKMASDNEDADWESEPETTTAAMTATAPSPDVEFPSFPPLTAAHLPPFMKGLTIAIENIIQDHAKKPDDTLLKLVEELDGNKPTLPGGNIAGDDRHVVMSGGEYVYAAVRQAYADVTHTEDSPKDSGIDADGDTTMTSTSSNEVDADPVDDVKLYNHYDGITAIPEKAQYNGKGCAWEKTPDDADPPFRVVSKANVSKLPKRELSRRKAARGDQPGTWKEQGIRELFEAFHAHVKREYWLQAAHIGT</sequence>
<feature type="compositionally biased region" description="Low complexity" evidence="1">
    <location>
        <begin position="246"/>
        <end position="263"/>
    </location>
</feature>
<feature type="region of interest" description="Disordered" evidence="1">
    <location>
        <begin position="394"/>
        <end position="471"/>
    </location>
</feature>
<name>A0A177CTC2_9PLEO</name>
<dbReference type="OrthoDB" id="3790485at2759"/>
<feature type="region of interest" description="Disordered" evidence="1">
    <location>
        <begin position="557"/>
        <end position="587"/>
    </location>
</feature>
<dbReference type="RefSeq" id="XP_018040364.1">
    <property type="nucleotide sequence ID" value="XM_018184582.1"/>
</dbReference>
<protein>
    <submittedName>
        <fullName evidence="2">Uncharacterized protein</fullName>
    </submittedName>
</protein>
<reference evidence="2 3" key="1">
    <citation type="submission" date="2016-05" db="EMBL/GenBank/DDBJ databases">
        <title>Comparative analysis of secretome profiles of manganese(II)-oxidizing ascomycete fungi.</title>
        <authorList>
            <consortium name="DOE Joint Genome Institute"/>
            <person name="Zeiner C.A."/>
            <person name="Purvine S.O."/>
            <person name="Zink E.M."/>
            <person name="Wu S."/>
            <person name="Pasa-Tolic L."/>
            <person name="Chaput D.L."/>
            <person name="Haridas S."/>
            <person name="Grigoriev I.V."/>
            <person name="Santelli C.M."/>
            <person name="Hansel C.M."/>
        </authorList>
    </citation>
    <scope>NUCLEOTIDE SEQUENCE [LARGE SCALE GENOMIC DNA]</scope>
    <source>
        <strain evidence="2 3">AP3s5-JAC2a</strain>
    </source>
</reference>
<feature type="compositionally biased region" description="Basic and acidic residues" evidence="1">
    <location>
        <begin position="557"/>
        <end position="567"/>
    </location>
</feature>
<keyword evidence="3" id="KW-1185">Reference proteome</keyword>
<dbReference type="GeneID" id="28768068"/>
<feature type="compositionally biased region" description="Polar residues" evidence="1">
    <location>
        <begin position="116"/>
        <end position="131"/>
    </location>
</feature>
<feature type="compositionally biased region" description="Acidic residues" evidence="1">
    <location>
        <begin position="446"/>
        <end position="456"/>
    </location>
</feature>
<feature type="compositionally biased region" description="Basic and acidic residues" evidence="1">
    <location>
        <begin position="296"/>
        <end position="310"/>
    </location>
</feature>
<feature type="compositionally biased region" description="Low complexity" evidence="1">
    <location>
        <begin position="458"/>
        <end position="467"/>
    </location>
</feature>
<organism evidence="2 3">
    <name type="scientific">Paraphaeosphaeria sporulosa</name>
    <dbReference type="NCBI Taxonomy" id="1460663"/>
    <lineage>
        <taxon>Eukaryota</taxon>
        <taxon>Fungi</taxon>
        <taxon>Dikarya</taxon>
        <taxon>Ascomycota</taxon>
        <taxon>Pezizomycotina</taxon>
        <taxon>Dothideomycetes</taxon>
        <taxon>Pleosporomycetidae</taxon>
        <taxon>Pleosporales</taxon>
        <taxon>Massarineae</taxon>
        <taxon>Didymosphaeriaceae</taxon>
        <taxon>Paraphaeosphaeria</taxon>
    </lineage>
</organism>
<feature type="region of interest" description="Disordered" evidence="1">
    <location>
        <begin position="229"/>
        <end position="333"/>
    </location>
</feature>
<dbReference type="InParanoid" id="A0A177CTC2"/>
<dbReference type="Proteomes" id="UP000077069">
    <property type="component" value="Unassembled WGS sequence"/>
</dbReference>
<dbReference type="STRING" id="1460663.A0A177CTC2"/>
<evidence type="ECO:0000313" key="2">
    <source>
        <dbReference type="EMBL" id="OAG09999.1"/>
    </source>
</evidence>